<dbReference type="AlphaFoldDB" id="A0A975IZI4"/>
<evidence type="ECO:0000313" key="2">
    <source>
        <dbReference type="Proteomes" id="UP000676169"/>
    </source>
</evidence>
<proteinExistence type="predicted"/>
<evidence type="ECO:0000313" key="1">
    <source>
        <dbReference type="EMBL" id="QUE51332.1"/>
    </source>
</evidence>
<accession>A0A975IZI4</accession>
<gene>
    <name evidence="1" type="ORF">KBB96_00175</name>
</gene>
<organism evidence="1 2">
    <name type="scientific">Luteolibacter ambystomatis</name>
    <dbReference type="NCBI Taxonomy" id="2824561"/>
    <lineage>
        <taxon>Bacteria</taxon>
        <taxon>Pseudomonadati</taxon>
        <taxon>Verrucomicrobiota</taxon>
        <taxon>Verrucomicrobiia</taxon>
        <taxon>Verrucomicrobiales</taxon>
        <taxon>Verrucomicrobiaceae</taxon>
        <taxon>Luteolibacter</taxon>
    </lineage>
</organism>
<dbReference type="KEGG" id="lamb:KBB96_00175"/>
<dbReference type="RefSeq" id="WP_211631471.1">
    <property type="nucleotide sequence ID" value="NZ_CP073100.1"/>
</dbReference>
<dbReference type="Proteomes" id="UP000676169">
    <property type="component" value="Chromosome"/>
</dbReference>
<keyword evidence="2" id="KW-1185">Reference proteome</keyword>
<name>A0A975IZI4_9BACT</name>
<sequence>MENQDTHNPAKTTNTAPIDAGVIHFNQPELTGPGGYPTDISERLLRTFLTDIEDIGNSGGGFIPLEGMSDEGRNTVLTAENEIRFAAREHARIFTPFGLEVFRKSGTPEHVPVDARKLQGNIATHNHPLSTPPSLRDLVTGVLHHALEIRVCSPEFTYSVRFTGAVAGDIVNGWRLLDPLSYVAGQEWLRSQKEPVTPEILASRRLHAALMELARRELILYHREANVPL</sequence>
<dbReference type="EMBL" id="CP073100">
    <property type="protein sequence ID" value="QUE51332.1"/>
    <property type="molecule type" value="Genomic_DNA"/>
</dbReference>
<protein>
    <submittedName>
        <fullName evidence="1">Uncharacterized protein</fullName>
    </submittedName>
</protein>
<reference evidence="1" key="1">
    <citation type="submission" date="2021-04" db="EMBL/GenBank/DDBJ databases">
        <title>Luteolibacter sp. 32A isolated from the skin of an Anderson's salamander (Ambystoma andersonii).</title>
        <authorList>
            <person name="Spergser J."/>
            <person name="Busse H.-J."/>
        </authorList>
    </citation>
    <scope>NUCLEOTIDE SEQUENCE</scope>
    <source>
        <strain evidence="1">32A</strain>
    </source>
</reference>